<dbReference type="InterPro" id="IPR052895">
    <property type="entry name" value="HetReg/Transcr_Mod"/>
</dbReference>
<dbReference type="EMBL" id="JAUIQD010000007">
    <property type="protein sequence ID" value="KAK3343576.1"/>
    <property type="molecule type" value="Genomic_DNA"/>
</dbReference>
<reference evidence="2" key="1">
    <citation type="journal article" date="2023" name="Mol. Phylogenet. Evol.">
        <title>Genome-scale phylogeny and comparative genomics of the fungal order Sordariales.</title>
        <authorList>
            <person name="Hensen N."/>
            <person name="Bonometti L."/>
            <person name="Westerberg I."/>
            <person name="Brannstrom I.O."/>
            <person name="Guillou S."/>
            <person name="Cros-Aarteil S."/>
            <person name="Calhoun S."/>
            <person name="Haridas S."/>
            <person name="Kuo A."/>
            <person name="Mondo S."/>
            <person name="Pangilinan J."/>
            <person name="Riley R."/>
            <person name="LaButti K."/>
            <person name="Andreopoulos B."/>
            <person name="Lipzen A."/>
            <person name="Chen C."/>
            <person name="Yan M."/>
            <person name="Daum C."/>
            <person name="Ng V."/>
            <person name="Clum A."/>
            <person name="Steindorff A."/>
            <person name="Ohm R.A."/>
            <person name="Martin F."/>
            <person name="Silar P."/>
            <person name="Natvig D.O."/>
            <person name="Lalanne C."/>
            <person name="Gautier V."/>
            <person name="Ament-Velasquez S.L."/>
            <person name="Kruys A."/>
            <person name="Hutchinson M.I."/>
            <person name="Powell A.J."/>
            <person name="Barry K."/>
            <person name="Miller A.N."/>
            <person name="Grigoriev I.V."/>
            <person name="Debuchy R."/>
            <person name="Gladieux P."/>
            <person name="Hiltunen Thoren M."/>
            <person name="Johannesson H."/>
        </authorList>
    </citation>
    <scope>NUCLEOTIDE SEQUENCE</scope>
    <source>
        <strain evidence="2">CBS 955.72</strain>
    </source>
</reference>
<dbReference type="PANTHER" id="PTHR24148">
    <property type="entry name" value="ANKYRIN REPEAT DOMAIN-CONTAINING PROTEIN 39 HOMOLOG-RELATED"/>
    <property type="match status" value="1"/>
</dbReference>
<protein>
    <recommendedName>
        <fullName evidence="1">Heterokaryon incompatibility domain-containing protein</fullName>
    </recommendedName>
</protein>
<evidence type="ECO:0000259" key="1">
    <source>
        <dbReference type="Pfam" id="PF06985"/>
    </source>
</evidence>
<accession>A0AAJ0M930</accession>
<keyword evidence="3" id="KW-1185">Reference proteome</keyword>
<feature type="domain" description="Heterokaryon incompatibility" evidence="1">
    <location>
        <begin position="87"/>
        <end position="189"/>
    </location>
</feature>
<name>A0AAJ0M930_9PEZI</name>
<dbReference type="Proteomes" id="UP001275084">
    <property type="component" value="Unassembled WGS sequence"/>
</dbReference>
<organism evidence="2 3">
    <name type="scientific">Lasiosphaeria hispida</name>
    <dbReference type="NCBI Taxonomy" id="260671"/>
    <lineage>
        <taxon>Eukaryota</taxon>
        <taxon>Fungi</taxon>
        <taxon>Dikarya</taxon>
        <taxon>Ascomycota</taxon>
        <taxon>Pezizomycotina</taxon>
        <taxon>Sordariomycetes</taxon>
        <taxon>Sordariomycetidae</taxon>
        <taxon>Sordariales</taxon>
        <taxon>Lasiosphaeriaceae</taxon>
        <taxon>Lasiosphaeria</taxon>
    </lineage>
</organism>
<evidence type="ECO:0000313" key="3">
    <source>
        <dbReference type="Proteomes" id="UP001275084"/>
    </source>
</evidence>
<proteinExistence type="predicted"/>
<dbReference type="PANTHER" id="PTHR24148:SF64">
    <property type="entry name" value="HETEROKARYON INCOMPATIBILITY DOMAIN-CONTAINING PROTEIN"/>
    <property type="match status" value="1"/>
</dbReference>
<dbReference type="AlphaFoldDB" id="A0AAJ0M930"/>
<dbReference type="Pfam" id="PF06985">
    <property type="entry name" value="HET"/>
    <property type="match status" value="1"/>
</dbReference>
<gene>
    <name evidence="2" type="ORF">B0T25DRAFT_634640</name>
</gene>
<sequence length="415" mass="45235">MANRVSSSTEITDIQTAFGARVILELSLAEMRGSTKTIDLTPCATAGRVRLIDCVSLVNDSVLHIWEFASSPLEEWTFIESDPRFKYSAISYVWKGNRAPATTSDDEGHLVVTGAEDGDPISVSVLRDACLASLCEDEPGRWRMVSRAEYLWLDRLCIAQTSREDKALQIAQMYRVYRCCTQCLVLAGGIGRLVPLDEETSWAARAWTLQESLAPHMAVVLFAWTAGAGRMLSTSVFKLREVGSGSGCAYARLADVVRACIDGPMVFNACPIDMPLGKMRDPAIIAAGTPINIRIFGKGQANLLALRSARLQFQASSQVQIERRCYSTIWRCALMRTSSRPVDMVLSIMGLMGVSLDPRGFSADDRIGATVALARAILEKGGSADWLGMPAKIPPCPQLSIFPQFPETDVAGSAR</sequence>
<reference evidence="2" key="2">
    <citation type="submission" date="2023-06" db="EMBL/GenBank/DDBJ databases">
        <authorList>
            <consortium name="Lawrence Berkeley National Laboratory"/>
            <person name="Haridas S."/>
            <person name="Hensen N."/>
            <person name="Bonometti L."/>
            <person name="Westerberg I."/>
            <person name="Brannstrom I.O."/>
            <person name="Guillou S."/>
            <person name="Cros-Aarteil S."/>
            <person name="Calhoun S."/>
            <person name="Kuo A."/>
            <person name="Mondo S."/>
            <person name="Pangilinan J."/>
            <person name="Riley R."/>
            <person name="Labutti K."/>
            <person name="Andreopoulos B."/>
            <person name="Lipzen A."/>
            <person name="Chen C."/>
            <person name="Yanf M."/>
            <person name="Daum C."/>
            <person name="Ng V."/>
            <person name="Clum A."/>
            <person name="Steindorff A."/>
            <person name="Ohm R."/>
            <person name="Martin F."/>
            <person name="Silar P."/>
            <person name="Natvig D."/>
            <person name="Lalanne C."/>
            <person name="Gautier V."/>
            <person name="Ament-Velasquez S.L."/>
            <person name="Kruys A."/>
            <person name="Hutchinson M.I."/>
            <person name="Powell A.J."/>
            <person name="Barry K."/>
            <person name="Miller A.N."/>
            <person name="Grigoriev I.V."/>
            <person name="Debuchy R."/>
            <person name="Gladieux P."/>
            <person name="Thoren M.H."/>
            <person name="Johannesson H."/>
        </authorList>
    </citation>
    <scope>NUCLEOTIDE SEQUENCE</scope>
    <source>
        <strain evidence="2">CBS 955.72</strain>
    </source>
</reference>
<evidence type="ECO:0000313" key="2">
    <source>
        <dbReference type="EMBL" id="KAK3343576.1"/>
    </source>
</evidence>
<dbReference type="InterPro" id="IPR010730">
    <property type="entry name" value="HET"/>
</dbReference>
<comment type="caution">
    <text evidence="2">The sequence shown here is derived from an EMBL/GenBank/DDBJ whole genome shotgun (WGS) entry which is preliminary data.</text>
</comment>